<dbReference type="WBParaSite" id="ACRNAN_scaffold3946.g30128.t1">
    <property type="protein sequence ID" value="ACRNAN_scaffold3946.g30128.t1"/>
    <property type="gene ID" value="ACRNAN_scaffold3946.g30128"/>
</dbReference>
<evidence type="ECO:0000313" key="20">
    <source>
        <dbReference type="WBParaSite" id="ACRNAN_scaffold3946.g30128.t1"/>
    </source>
</evidence>
<dbReference type="InterPro" id="IPR011993">
    <property type="entry name" value="PH-like_dom_sf"/>
</dbReference>
<accession>A0A914DV82</accession>
<evidence type="ECO:0000259" key="17">
    <source>
        <dbReference type="Pfam" id="PF16978"/>
    </source>
</evidence>
<dbReference type="Pfam" id="PF16978">
    <property type="entry name" value="CRIM"/>
    <property type="match status" value="1"/>
</dbReference>
<proteinExistence type="inferred from homology"/>
<evidence type="ECO:0000256" key="7">
    <source>
        <dbReference type="ARBA" id="ARBA00009407"/>
    </source>
</evidence>
<keyword evidence="19" id="KW-1185">Reference proteome</keyword>
<dbReference type="AlphaFoldDB" id="A0A914DV82"/>
<dbReference type="PANTHER" id="PTHR13335">
    <property type="entry name" value="TARGET OF RAPAMYCIN COMPLEX 2 SUBUNIT MAPKAP1"/>
    <property type="match status" value="1"/>
</dbReference>
<dbReference type="GO" id="GO:0005741">
    <property type="term" value="C:mitochondrial outer membrane"/>
    <property type="evidence" value="ECO:0007669"/>
    <property type="project" value="UniProtKB-SubCell"/>
</dbReference>
<keyword evidence="12" id="KW-0496">Mitochondrion</keyword>
<comment type="subcellular location">
    <subcellularLocation>
        <location evidence="5">Cytoplasm</location>
        <location evidence="5">Perinuclear region</location>
    </subcellularLocation>
    <subcellularLocation>
        <location evidence="1">Early endosome membrane</location>
        <topology evidence="1">Peripheral membrane protein</topology>
    </subcellularLocation>
    <subcellularLocation>
        <location evidence="3">Endoplasmic reticulum membrane</location>
        <topology evidence="3">Peripheral membrane protein</topology>
    </subcellularLocation>
    <subcellularLocation>
        <location evidence="2">Golgi apparatus membrane</location>
        <topology evidence="2">Peripheral membrane protein</topology>
    </subcellularLocation>
    <subcellularLocation>
        <location evidence="6">Late endosome membrane</location>
        <topology evidence="6">Peripheral membrane protein</topology>
    </subcellularLocation>
    <subcellularLocation>
        <location evidence="14">Lysosome membrane</location>
        <topology evidence="14">Peripheral membrane protein</topology>
    </subcellularLocation>
    <subcellularLocation>
        <location evidence="4">Mitochondrion outer membrane</location>
        <topology evidence="4">Peripheral membrane protein</topology>
    </subcellularLocation>
</comment>
<dbReference type="GO" id="GO:0005789">
    <property type="term" value="C:endoplasmic reticulum membrane"/>
    <property type="evidence" value="ECO:0007669"/>
    <property type="project" value="UniProtKB-SubCell"/>
</dbReference>
<dbReference type="PANTHER" id="PTHR13335:SF1">
    <property type="entry name" value="TARGET OF RAPAMYCIN COMPLEX 2 SUBUNIT MAPKAP1"/>
    <property type="match status" value="1"/>
</dbReference>
<evidence type="ECO:0000256" key="15">
    <source>
        <dbReference type="ARBA" id="ARBA00031431"/>
    </source>
</evidence>
<dbReference type="GO" id="GO:0038203">
    <property type="term" value="P:TORC2 signaling"/>
    <property type="evidence" value="ECO:0007669"/>
    <property type="project" value="TreeGrafter"/>
</dbReference>
<keyword evidence="11" id="KW-0333">Golgi apparatus</keyword>
<sequence>MAYFDDSELIDLIRHGFALDDDTGFCSRVLDRPTRRGKPGGLPLNFGIKDSDSDDEQHSPTFWFDPDSAACPHMSEVIQSTILSKLGDTDKDRLIDCIKQPISSQQINIHPVQDNRPKTSLTSRLFEEMPEVQNAQFEKYAKFEATSSTASKVISIIFPLADRLPDENRPCILDIDCVIAAKISDLIGLACFVYSRNHRNPPLSNPSDYELHLADEDFEVDMELPRIDPNNYVGELHFPILALVRKSDNGLTSKEFFHVIVYFVDGQFYKFELENLDSSLQWLKDKVVEMKKQELTNKQANPYVNRVDEYVLEKADRVRNPPLKLEKPISSADEMQQNESLIVPTPTTPSGRRSPRFDFERAPTPSIVGSVGSNQHRESHGSIQEEYVVDRLHRLKPRISAKLVLHENFLELVPTNFDRPKIFSRPLSQKYLSIEYEWIGTVEVQKSTTQGRRMLKIIWLKNMAERLNRINTFADLSSSRKMSRQSSTVSYNEINWQQFCQAYERAQWKTLQLEAQEEDAWKIGVRLNEIVESRDSIVRNVYLNSSFATLSPMTAAEVAFRPKLSTTTAGPSIPTTPSTPQKPRKTSFVPPFFSRMISRQDTT</sequence>
<evidence type="ECO:0000256" key="13">
    <source>
        <dbReference type="ARBA" id="ARBA00023228"/>
    </source>
</evidence>
<feature type="domain" description="Target of rapamycin complex 2 subunit MAPKAP1-like Ras-binding" evidence="18">
    <location>
        <begin position="265"/>
        <end position="336"/>
    </location>
</feature>
<evidence type="ECO:0000259" key="18">
    <source>
        <dbReference type="Pfam" id="PF25322"/>
    </source>
</evidence>
<evidence type="ECO:0000256" key="14">
    <source>
        <dbReference type="ARBA" id="ARBA00023765"/>
    </source>
</evidence>
<dbReference type="GO" id="GO:0005765">
    <property type="term" value="C:lysosomal membrane"/>
    <property type="evidence" value="ECO:0007669"/>
    <property type="project" value="UniProtKB-SubCell"/>
</dbReference>
<evidence type="ECO:0000256" key="3">
    <source>
        <dbReference type="ARBA" id="ARBA00004406"/>
    </source>
</evidence>
<evidence type="ECO:0000256" key="10">
    <source>
        <dbReference type="ARBA" id="ARBA00022787"/>
    </source>
</evidence>
<dbReference type="GO" id="GO:0048471">
    <property type="term" value="C:perinuclear region of cytoplasm"/>
    <property type="evidence" value="ECO:0007669"/>
    <property type="project" value="UniProtKB-SubCell"/>
</dbReference>
<evidence type="ECO:0000256" key="6">
    <source>
        <dbReference type="ARBA" id="ARBA00004633"/>
    </source>
</evidence>
<keyword evidence="10" id="KW-1000">Mitochondrion outer membrane</keyword>
<feature type="region of interest" description="Disordered" evidence="16">
    <location>
        <begin position="565"/>
        <end position="588"/>
    </location>
</feature>
<dbReference type="InterPro" id="IPR057339">
    <property type="entry name" value="RBD_SIN1"/>
</dbReference>
<evidence type="ECO:0000256" key="4">
    <source>
        <dbReference type="ARBA" id="ARBA00004450"/>
    </source>
</evidence>
<dbReference type="InterPro" id="IPR008828">
    <property type="entry name" value="Sin1/Avo1"/>
</dbReference>
<dbReference type="GO" id="GO:0005546">
    <property type="term" value="F:phosphatidylinositol-4,5-bisphosphate binding"/>
    <property type="evidence" value="ECO:0007669"/>
    <property type="project" value="TreeGrafter"/>
</dbReference>
<dbReference type="GO" id="GO:0005886">
    <property type="term" value="C:plasma membrane"/>
    <property type="evidence" value="ECO:0007669"/>
    <property type="project" value="TreeGrafter"/>
</dbReference>
<evidence type="ECO:0000313" key="19">
    <source>
        <dbReference type="Proteomes" id="UP000887540"/>
    </source>
</evidence>
<dbReference type="Gene3D" id="2.30.29.30">
    <property type="entry name" value="Pleckstrin-homology domain (PH domain)/Phosphotyrosine-binding domain (PTB)"/>
    <property type="match status" value="1"/>
</dbReference>
<keyword evidence="10" id="KW-0472">Membrane</keyword>
<evidence type="ECO:0000256" key="16">
    <source>
        <dbReference type="SAM" id="MobiDB-lite"/>
    </source>
</evidence>
<evidence type="ECO:0000256" key="11">
    <source>
        <dbReference type="ARBA" id="ARBA00023034"/>
    </source>
</evidence>
<reference evidence="20" key="1">
    <citation type="submission" date="2022-11" db="UniProtKB">
        <authorList>
            <consortium name="WormBaseParasite"/>
        </authorList>
    </citation>
    <scope>IDENTIFICATION</scope>
</reference>
<keyword evidence="13" id="KW-0458">Lysosome</keyword>
<dbReference type="Proteomes" id="UP000887540">
    <property type="component" value="Unplaced"/>
</dbReference>
<protein>
    <recommendedName>
        <fullName evidence="8">Target of rapamycin complex 2 subunit MAPKAP1</fullName>
    </recommendedName>
    <alternativeName>
        <fullName evidence="15">Stress-activated map kinase-interacting protein 1</fullName>
    </alternativeName>
</protein>
<evidence type="ECO:0000256" key="1">
    <source>
        <dbReference type="ARBA" id="ARBA00004220"/>
    </source>
</evidence>
<organism evidence="19 20">
    <name type="scientific">Acrobeloides nanus</name>
    <dbReference type="NCBI Taxonomy" id="290746"/>
    <lineage>
        <taxon>Eukaryota</taxon>
        <taxon>Metazoa</taxon>
        <taxon>Ecdysozoa</taxon>
        <taxon>Nematoda</taxon>
        <taxon>Chromadorea</taxon>
        <taxon>Rhabditida</taxon>
        <taxon>Tylenchina</taxon>
        <taxon>Cephalobomorpha</taxon>
        <taxon>Cephaloboidea</taxon>
        <taxon>Cephalobidae</taxon>
        <taxon>Acrobeloides</taxon>
    </lineage>
</organism>
<dbReference type="InterPro" id="IPR031567">
    <property type="entry name" value="CRIM_dom"/>
</dbReference>
<evidence type="ECO:0000256" key="5">
    <source>
        <dbReference type="ARBA" id="ARBA00004556"/>
    </source>
</evidence>
<evidence type="ECO:0000256" key="12">
    <source>
        <dbReference type="ARBA" id="ARBA00023128"/>
    </source>
</evidence>
<feature type="compositionally biased region" description="Polar residues" evidence="16">
    <location>
        <begin position="565"/>
        <end position="581"/>
    </location>
</feature>
<dbReference type="GO" id="GO:0031932">
    <property type="term" value="C:TORC2 complex"/>
    <property type="evidence" value="ECO:0007669"/>
    <property type="project" value="InterPro"/>
</dbReference>
<dbReference type="GO" id="GO:0031901">
    <property type="term" value="C:early endosome membrane"/>
    <property type="evidence" value="ECO:0007669"/>
    <property type="project" value="UniProtKB-SubCell"/>
</dbReference>
<dbReference type="Pfam" id="PF25322">
    <property type="entry name" value="RBD_SIN1"/>
    <property type="match status" value="1"/>
</dbReference>
<evidence type="ECO:0000256" key="2">
    <source>
        <dbReference type="ARBA" id="ARBA00004395"/>
    </source>
</evidence>
<keyword evidence="9" id="KW-0967">Endosome</keyword>
<comment type="similarity">
    <text evidence="7">Belongs to the SIN1 family.</text>
</comment>
<name>A0A914DV82_9BILA</name>
<dbReference type="GO" id="GO:0000139">
    <property type="term" value="C:Golgi membrane"/>
    <property type="evidence" value="ECO:0007669"/>
    <property type="project" value="UniProtKB-SubCell"/>
</dbReference>
<evidence type="ECO:0000256" key="9">
    <source>
        <dbReference type="ARBA" id="ARBA00022753"/>
    </source>
</evidence>
<dbReference type="GO" id="GO:0031902">
    <property type="term" value="C:late endosome membrane"/>
    <property type="evidence" value="ECO:0007669"/>
    <property type="project" value="UniProtKB-SubCell"/>
</dbReference>
<feature type="domain" description="CRIM" evidence="17">
    <location>
        <begin position="120"/>
        <end position="252"/>
    </location>
</feature>
<evidence type="ECO:0000256" key="8">
    <source>
        <dbReference type="ARBA" id="ARBA00014183"/>
    </source>
</evidence>